<dbReference type="AlphaFoldDB" id="A0A813XMK7"/>
<organism evidence="7 8">
    <name type="scientific">Rotaria sordida</name>
    <dbReference type="NCBI Taxonomy" id="392033"/>
    <lineage>
        <taxon>Eukaryota</taxon>
        <taxon>Metazoa</taxon>
        <taxon>Spiralia</taxon>
        <taxon>Gnathifera</taxon>
        <taxon>Rotifera</taxon>
        <taxon>Eurotatoria</taxon>
        <taxon>Bdelloidea</taxon>
        <taxon>Philodinida</taxon>
        <taxon>Philodinidae</taxon>
        <taxon>Rotaria</taxon>
    </lineage>
</organism>
<evidence type="ECO:0000256" key="4">
    <source>
        <dbReference type="ARBA" id="ARBA00023136"/>
    </source>
</evidence>
<dbReference type="InterPro" id="IPR004853">
    <property type="entry name" value="Sugar_P_trans_dom"/>
</dbReference>
<evidence type="ECO:0000256" key="5">
    <source>
        <dbReference type="SAM" id="Phobius"/>
    </source>
</evidence>
<gene>
    <name evidence="7" type="ORF">ZHD862_LOCUS5700</name>
</gene>
<dbReference type="GO" id="GO:0016020">
    <property type="term" value="C:membrane"/>
    <property type="evidence" value="ECO:0007669"/>
    <property type="project" value="UniProtKB-SubCell"/>
</dbReference>
<dbReference type="InterPro" id="IPR037185">
    <property type="entry name" value="EmrE-like"/>
</dbReference>
<keyword evidence="2 5" id="KW-0812">Transmembrane</keyword>
<evidence type="ECO:0000313" key="7">
    <source>
        <dbReference type="EMBL" id="CAF0867403.1"/>
    </source>
</evidence>
<dbReference type="PANTHER" id="PTHR11132">
    <property type="entry name" value="SOLUTE CARRIER FAMILY 35"/>
    <property type="match status" value="1"/>
</dbReference>
<dbReference type="Proteomes" id="UP000663864">
    <property type="component" value="Unassembled WGS sequence"/>
</dbReference>
<evidence type="ECO:0000313" key="8">
    <source>
        <dbReference type="Proteomes" id="UP000663864"/>
    </source>
</evidence>
<dbReference type="EMBL" id="CAJNOT010000153">
    <property type="protein sequence ID" value="CAF0867403.1"/>
    <property type="molecule type" value="Genomic_DNA"/>
</dbReference>
<comment type="caution">
    <text evidence="7">The sequence shown here is derived from an EMBL/GenBank/DDBJ whole genome shotgun (WGS) entry which is preliminary data.</text>
</comment>
<accession>A0A813XMK7</accession>
<feature type="transmembrane region" description="Helical" evidence="5">
    <location>
        <begin position="57"/>
        <end position="81"/>
    </location>
</feature>
<dbReference type="SUPFAM" id="SSF103481">
    <property type="entry name" value="Multidrug resistance efflux transporter EmrE"/>
    <property type="match status" value="1"/>
</dbReference>
<evidence type="ECO:0000256" key="3">
    <source>
        <dbReference type="ARBA" id="ARBA00022989"/>
    </source>
</evidence>
<evidence type="ECO:0000256" key="1">
    <source>
        <dbReference type="ARBA" id="ARBA00004141"/>
    </source>
</evidence>
<dbReference type="InterPro" id="IPR050186">
    <property type="entry name" value="TPT_transporter"/>
</dbReference>
<protein>
    <recommendedName>
        <fullName evidence="6">Sugar phosphate transporter domain-containing protein</fullName>
    </recommendedName>
</protein>
<dbReference type="Pfam" id="PF03151">
    <property type="entry name" value="TPT"/>
    <property type="match status" value="1"/>
</dbReference>
<comment type="subcellular location">
    <subcellularLocation>
        <location evidence="1">Membrane</location>
        <topology evidence="1">Multi-pass membrane protein</topology>
    </subcellularLocation>
</comment>
<proteinExistence type="predicted"/>
<feature type="domain" description="Sugar phosphate transporter" evidence="6">
    <location>
        <begin position="45"/>
        <end position="128"/>
    </location>
</feature>
<keyword evidence="3 5" id="KW-1133">Transmembrane helix</keyword>
<name>A0A813XMK7_9BILA</name>
<keyword evidence="4 5" id="KW-0472">Membrane</keyword>
<evidence type="ECO:0000259" key="6">
    <source>
        <dbReference type="Pfam" id="PF03151"/>
    </source>
</evidence>
<reference evidence="7" key="1">
    <citation type="submission" date="2021-02" db="EMBL/GenBank/DDBJ databases">
        <authorList>
            <person name="Nowell W R."/>
        </authorList>
    </citation>
    <scope>NUCLEOTIDE SEQUENCE</scope>
</reference>
<evidence type="ECO:0000256" key="2">
    <source>
        <dbReference type="ARBA" id="ARBA00022692"/>
    </source>
</evidence>
<sequence>MFDQVENIFPGTIHSLDLQNVYSKILISGEHYRYSATELQFWASLLASLKLTSKTLVFLYIFNGFVYHIQSVAAFAIMAYISPITHSVANTIKRALLIWISIIIFHNPVTFLSGAGTFIVIFGVIIYNEGRDVGKKTAITNMDNTTVLTWRHV</sequence>
<feature type="transmembrane region" description="Helical" evidence="5">
    <location>
        <begin position="96"/>
        <end position="127"/>
    </location>
</feature>